<dbReference type="KEGG" id="ddr:Deide_13051"/>
<dbReference type="EMBL" id="CP001114">
    <property type="protein sequence ID" value="ACO46229.1"/>
    <property type="molecule type" value="Genomic_DNA"/>
</dbReference>
<dbReference type="PaxDb" id="546414-Deide_13051"/>
<gene>
    <name evidence="1" type="ordered locus">Deide_13051</name>
</gene>
<sequence length="162" mass="18256">MKPVRHFKLLVKVSYLKKGNGLNLYALEDSLKKKSRKFFPIHTYHALTQLSSSGAEFSLMFTDDMEDRTITLFTRECISECIVGQWDHIEIDQILFDDREIPSYRSAGAHLVVSKHIRLRRRTSTLNAFQCSYRAHSCAGMAAHLPGLSGSPLPLAALTCGL</sequence>
<protein>
    <submittedName>
        <fullName evidence="1">Uncharacterized protein</fullName>
    </submittedName>
</protein>
<accession>C1CVL2</accession>
<evidence type="ECO:0000313" key="2">
    <source>
        <dbReference type="Proteomes" id="UP000002208"/>
    </source>
</evidence>
<evidence type="ECO:0000313" key="1">
    <source>
        <dbReference type="EMBL" id="ACO46229.1"/>
    </source>
</evidence>
<name>C1CVL2_DEIDV</name>
<dbReference type="AlphaFoldDB" id="C1CVL2"/>
<keyword evidence="2" id="KW-1185">Reference proteome</keyword>
<dbReference type="HOGENOM" id="CLU_1632670_0_0_0"/>
<dbReference type="STRING" id="546414.Deide_13051"/>
<dbReference type="Proteomes" id="UP000002208">
    <property type="component" value="Chromosome"/>
</dbReference>
<reference evidence="1 2" key="1">
    <citation type="journal article" date="2009" name="PLoS Genet.">
        <title>Alliance of proteomics and genomics to unravel the specificities of Sahara bacterium Deinococcus deserti.</title>
        <authorList>
            <person name="de Groot A."/>
            <person name="Dulermo R."/>
            <person name="Ortet P."/>
            <person name="Blanchard L."/>
            <person name="Guerin P."/>
            <person name="Fernandez B."/>
            <person name="Vacherie B."/>
            <person name="Dossat C."/>
            <person name="Jolivet E."/>
            <person name="Siguier P."/>
            <person name="Chandler M."/>
            <person name="Barakat M."/>
            <person name="Dedieu A."/>
            <person name="Barbe V."/>
            <person name="Heulin T."/>
            <person name="Sommer S."/>
            <person name="Achouak W."/>
            <person name="Armengaud J."/>
        </authorList>
    </citation>
    <scope>NUCLEOTIDE SEQUENCE [LARGE SCALE GENOMIC DNA]</scope>
    <source>
        <strain evidence="2">DSM 17065 / CIP 109153 / LMG 22923 / VCD115</strain>
    </source>
</reference>
<organism evidence="1 2">
    <name type="scientific">Deinococcus deserti (strain DSM 17065 / CIP 109153 / LMG 22923 / VCD115)</name>
    <dbReference type="NCBI Taxonomy" id="546414"/>
    <lineage>
        <taxon>Bacteria</taxon>
        <taxon>Thermotogati</taxon>
        <taxon>Deinococcota</taxon>
        <taxon>Deinococci</taxon>
        <taxon>Deinococcales</taxon>
        <taxon>Deinococcaceae</taxon>
        <taxon>Deinococcus</taxon>
    </lineage>
</organism>
<proteinExistence type="predicted"/>